<dbReference type="InterPro" id="IPR026057">
    <property type="entry name" value="TBL_C"/>
</dbReference>
<evidence type="ECO:0000256" key="1">
    <source>
        <dbReference type="ARBA" id="ARBA00007727"/>
    </source>
</evidence>
<gene>
    <name evidence="3" type="ORF">ACH5RR_000092</name>
</gene>
<dbReference type="SUPFAM" id="SSF53756">
    <property type="entry name" value="UDP-Glycosyltransferase/glycogen phosphorylase"/>
    <property type="match status" value="1"/>
</dbReference>
<dbReference type="PANTHER" id="PTHR48045:SF11">
    <property type="entry name" value="UDP-GLYCOSYLTRANSFERASE 72B1"/>
    <property type="match status" value="1"/>
</dbReference>
<protein>
    <recommendedName>
        <fullName evidence="2">Trichome birefringence-like C-terminal domain-containing protein</fullName>
    </recommendedName>
</protein>
<dbReference type="Proteomes" id="UP001630127">
    <property type="component" value="Unassembled WGS sequence"/>
</dbReference>
<evidence type="ECO:0000259" key="2">
    <source>
        <dbReference type="Pfam" id="PF13839"/>
    </source>
</evidence>
<dbReference type="PANTHER" id="PTHR48045">
    <property type="entry name" value="UDP-GLYCOSYLTRANSFERASE 72B1"/>
    <property type="match status" value="1"/>
</dbReference>
<accession>A0ABD3AZW3</accession>
<organism evidence="3 4">
    <name type="scientific">Cinchona calisaya</name>
    <dbReference type="NCBI Taxonomy" id="153742"/>
    <lineage>
        <taxon>Eukaryota</taxon>
        <taxon>Viridiplantae</taxon>
        <taxon>Streptophyta</taxon>
        <taxon>Embryophyta</taxon>
        <taxon>Tracheophyta</taxon>
        <taxon>Spermatophyta</taxon>
        <taxon>Magnoliopsida</taxon>
        <taxon>eudicotyledons</taxon>
        <taxon>Gunneridae</taxon>
        <taxon>Pentapetalae</taxon>
        <taxon>asterids</taxon>
        <taxon>lamiids</taxon>
        <taxon>Gentianales</taxon>
        <taxon>Rubiaceae</taxon>
        <taxon>Cinchonoideae</taxon>
        <taxon>Cinchoneae</taxon>
        <taxon>Cinchona</taxon>
    </lineage>
</organism>
<dbReference type="Gene3D" id="3.40.50.2000">
    <property type="entry name" value="Glycogen Phosphorylase B"/>
    <property type="match status" value="1"/>
</dbReference>
<proteinExistence type="inferred from homology"/>
<sequence length="160" mass="18606">MVSCEYRDFPEPIQIPSSIPIFGRDLLDPGQDCKNDAYKWLLHHSRRYTLAKGMIVNSFKDLEPGPIKALQEKEPPVYPAEEAVVVYHGEHYRNKRWTFPAHNFTFSIVWSPFLAKATIFEDDNGMPSDIIQLHLDELDTVWTQQYRHFDYIFIAGGNGF</sequence>
<comment type="caution">
    <text evidence="3">The sequence shown here is derived from an EMBL/GenBank/DDBJ whole genome shotgun (WGS) entry which is preliminary data.</text>
</comment>
<dbReference type="Pfam" id="PF13839">
    <property type="entry name" value="PC-Esterase"/>
    <property type="match status" value="1"/>
</dbReference>
<keyword evidence="4" id="KW-1185">Reference proteome</keyword>
<evidence type="ECO:0000313" key="3">
    <source>
        <dbReference type="EMBL" id="KAL3536726.1"/>
    </source>
</evidence>
<feature type="domain" description="Trichome birefringence-like C-terminal" evidence="2">
    <location>
        <begin position="86"/>
        <end position="157"/>
    </location>
</feature>
<comment type="similarity">
    <text evidence="1">Belongs to the PC-esterase family. TBL subfamily.</text>
</comment>
<reference evidence="3 4" key="1">
    <citation type="submission" date="2024-11" db="EMBL/GenBank/DDBJ databases">
        <title>A near-complete genome assembly of Cinchona calisaya.</title>
        <authorList>
            <person name="Lian D.C."/>
            <person name="Zhao X.W."/>
            <person name="Wei L."/>
        </authorList>
    </citation>
    <scope>NUCLEOTIDE SEQUENCE [LARGE SCALE GENOMIC DNA]</scope>
    <source>
        <tissue evidence="3">Nenye</tissue>
    </source>
</reference>
<dbReference type="EMBL" id="JBJUIK010000001">
    <property type="protein sequence ID" value="KAL3536726.1"/>
    <property type="molecule type" value="Genomic_DNA"/>
</dbReference>
<evidence type="ECO:0000313" key="4">
    <source>
        <dbReference type="Proteomes" id="UP001630127"/>
    </source>
</evidence>
<dbReference type="AlphaFoldDB" id="A0ABD3AZW3"/>
<name>A0ABD3AZW3_9GENT</name>